<reference evidence="3" key="1">
    <citation type="submission" date="2021-01" db="EMBL/GenBank/DDBJ databases">
        <title>Genome public.</title>
        <authorList>
            <person name="Liu C."/>
            <person name="Sun Q."/>
        </authorList>
    </citation>
    <scope>NUCLEOTIDE SEQUENCE</scope>
    <source>
        <strain evidence="3">YIM B02565</strain>
    </source>
</reference>
<organism evidence="3 4">
    <name type="scientific">Clostridium paridis</name>
    <dbReference type="NCBI Taxonomy" id="2803863"/>
    <lineage>
        <taxon>Bacteria</taxon>
        <taxon>Bacillati</taxon>
        <taxon>Bacillota</taxon>
        <taxon>Clostridia</taxon>
        <taxon>Eubacteriales</taxon>
        <taxon>Clostridiaceae</taxon>
        <taxon>Clostridium</taxon>
    </lineage>
</organism>
<name>A0A937FHN7_9CLOT</name>
<dbReference type="Gene3D" id="1.10.530.10">
    <property type="match status" value="1"/>
</dbReference>
<accession>A0A937FHN7</accession>
<dbReference type="EMBL" id="JAESWA010000022">
    <property type="protein sequence ID" value="MBL4932208.1"/>
    <property type="molecule type" value="Genomic_DNA"/>
</dbReference>
<dbReference type="GO" id="GO:0004040">
    <property type="term" value="F:amidase activity"/>
    <property type="evidence" value="ECO:0007669"/>
    <property type="project" value="InterPro"/>
</dbReference>
<evidence type="ECO:0000313" key="3">
    <source>
        <dbReference type="EMBL" id="MBL4932208.1"/>
    </source>
</evidence>
<dbReference type="PANTHER" id="PTHR33308">
    <property type="entry name" value="PEPTIDOGLYCAN HYDROLASE FLGJ"/>
    <property type="match status" value="1"/>
</dbReference>
<dbReference type="PANTHER" id="PTHR33308:SF9">
    <property type="entry name" value="PEPTIDOGLYCAN HYDROLASE FLGJ"/>
    <property type="match status" value="1"/>
</dbReference>
<evidence type="ECO:0000313" key="4">
    <source>
        <dbReference type="Proteomes" id="UP000623681"/>
    </source>
</evidence>
<proteinExistence type="predicted"/>
<comment type="caution">
    <text evidence="3">The sequence shown here is derived from an EMBL/GenBank/DDBJ whole genome shotgun (WGS) entry which is preliminary data.</text>
</comment>
<evidence type="ECO:0000259" key="2">
    <source>
        <dbReference type="SMART" id="SM00047"/>
    </source>
</evidence>
<keyword evidence="4" id="KW-1185">Reference proteome</keyword>
<dbReference type="InterPro" id="IPR002901">
    <property type="entry name" value="MGlyc_endo_b_GlcNAc-like_dom"/>
</dbReference>
<evidence type="ECO:0000256" key="1">
    <source>
        <dbReference type="ARBA" id="ARBA00022801"/>
    </source>
</evidence>
<dbReference type="SMART" id="SM00047">
    <property type="entry name" value="LYZ2"/>
    <property type="match status" value="1"/>
</dbReference>
<dbReference type="InterPro" id="IPR051056">
    <property type="entry name" value="Glycosyl_Hydrolase_73"/>
</dbReference>
<sequence>MRKKRMRYIVFLALLAVITIASIVGLKKYNRYKLEENRLKNIAITKDAMKLYISEADSVGENRIQLNWKEIAAVSAIQENNYFTKMDENKVKDLAEKFIEEKKVSGKTYYGSKGIDEVIDELQYTDKEKKRVHNYYDQLENMGLYPENYTDKNLQFIKTVEPYAYEIYEKYGILPSVVIAQSIAESGWGNYAEINNYFGIKADTSWKGPSKLITTTEYNGETIKAKFRVYDSIEASFDDYGKFLSNNARYKQAGVFEAKNYKDMAKAIEKGGYSTHENSNGEKIYADNLISIIKANNLMILDNNAENKKFKELSN</sequence>
<dbReference type="AlphaFoldDB" id="A0A937FHN7"/>
<gene>
    <name evidence="3" type="ORF">JK634_10355</name>
</gene>
<dbReference type="Proteomes" id="UP000623681">
    <property type="component" value="Unassembled WGS sequence"/>
</dbReference>
<dbReference type="Pfam" id="PF01832">
    <property type="entry name" value="Glucosaminidase"/>
    <property type="match status" value="1"/>
</dbReference>
<dbReference type="RefSeq" id="WP_202767577.1">
    <property type="nucleotide sequence ID" value="NZ_JAESWA010000022.1"/>
</dbReference>
<keyword evidence="1" id="KW-0378">Hydrolase</keyword>
<protein>
    <submittedName>
        <fullName evidence="3">Glucosaminidase domain-containing protein</fullName>
    </submittedName>
</protein>
<feature type="domain" description="Mannosyl-glycoprotein endo-beta-N-acetylglucosamidase-like" evidence="2">
    <location>
        <begin position="146"/>
        <end position="302"/>
    </location>
</feature>